<sequence length="131" mass="14859">MPKVLKKFISPINILVFAILAIALLIRVYRIGELLGFYFDQGRDALVIWDFWKNGKLFLIGPTTGIEGVFRGPWYYWLIAPFYILGKGNPVWPSVFLSLTTVVGVFLAYKLAEKLGGKWAGFIASFFGTRF</sequence>
<name>A0A0G1WK58_9BACT</name>
<feature type="transmembrane region" description="Helical" evidence="1">
    <location>
        <begin position="91"/>
        <end position="109"/>
    </location>
</feature>
<dbReference type="AlphaFoldDB" id="A0A0G1WK58"/>
<evidence type="ECO:0000256" key="1">
    <source>
        <dbReference type="SAM" id="Phobius"/>
    </source>
</evidence>
<evidence type="ECO:0000313" key="3">
    <source>
        <dbReference type="Proteomes" id="UP000034956"/>
    </source>
</evidence>
<evidence type="ECO:0008006" key="4">
    <source>
        <dbReference type="Google" id="ProtNLM"/>
    </source>
</evidence>
<keyword evidence="1" id="KW-0812">Transmembrane</keyword>
<gene>
    <name evidence="2" type="ORF">UY23_C0008G0003</name>
</gene>
<protein>
    <recommendedName>
        <fullName evidence="4">Glycosyltransferase RgtA/B/C/D-like domain-containing protein</fullName>
    </recommendedName>
</protein>
<proteinExistence type="predicted"/>
<organism evidence="2 3">
    <name type="scientific">Candidatus Jorgensenbacteria bacterium GW2011_GWA1_48_11</name>
    <dbReference type="NCBI Taxonomy" id="1618660"/>
    <lineage>
        <taxon>Bacteria</taxon>
        <taxon>Candidatus Joergenseniibacteriota</taxon>
    </lineage>
</organism>
<feature type="transmembrane region" description="Helical" evidence="1">
    <location>
        <begin position="12"/>
        <end position="29"/>
    </location>
</feature>
<accession>A0A0G1WK58</accession>
<dbReference type="Proteomes" id="UP000034956">
    <property type="component" value="Unassembled WGS sequence"/>
</dbReference>
<reference evidence="2 3" key="1">
    <citation type="journal article" date="2015" name="Nature">
        <title>rRNA introns, odd ribosomes, and small enigmatic genomes across a large radiation of phyla.</title>
        <authorList>
            <person name="Brown C.T."/>
            <person name="Hug L.A."/>
            <person name="Thomas B.C."/>
            <person name="Sharon I."/>
            <person name="Castelle C.J."/>
            <person name="Singh A."/>
            <person name="Wilkins M.J."/>
            <person name="Williams K.H."/>
            <person name="Banfield J.F."/>
        </authorList>
    </citation>
    <scope>NUCLEOTIDE SEQUENCE [LARGE SCALE GENOMIC DNA]</scope>
</reference>
<comment type="caution">
    <text evidence="2">The sequence shown here is derived from an EMBL/GenBank/DDBJ whole genome shotgun (WGS) entry which is preliminary data.</text>
</comment>
<keyword evidence="1" id="KW-1133">Transmembrane helix</keyword>
<evidence type="ECO:0000313" key="2">
    <source>
        <dbReference type="EMBL" id="KKU90718.1"/>
    </source>
</evidence>
<dbReference type="EMBL" id="LCPF01000008">
    <property type="protein sequence ID" value="KKU90718.1"/>
    <property type="molecule type" value="Genomic_DNA"/>
</dbReference>
<keyword evidence="1" id="KW-0472">Membrane</keyword>